<feature type="signal peptide" evidence="2">
    <location>
        <begin position="1"/>
        <end position="23"/>
    </location>
</feature>
<organism evidence="4">
    <name type="scientific">Brassica campestris</name>
    <name type="common">Field mustard</name>
    <dbReference type="NCBI Taxonomy" id="3711"/>
    <lineage>
        <taxon>Eukaryota</taxon>
        <taxon>Viridiplantae</taxon>
        <taxon>Streptophyta</taxon>
        <taxon>Embryophyta</taxon>
        <taxon>Tracheophyta</taxon>
        <taxon>Spermatophyta</taxon>
        <taxon>Magnoliopsida</taxon>
        <taxon>eudicotyledons</taxon>
        <taxon>Gunneridae</taxon>
        <taxon>Pentapetalae</taxon>
        <taxon>rosids</taxon>
        <taxon>malvids</taxon>
        <taxon>Brassicales</taxon>
        <taxon>Brassicaceae</taxon>
        <taxon>Brassiceae</taxon>
        <taxon>Brassica</taxon>
    </lineage>
</organism>
<protein>
    <recommendedName>
        <fullName evidence="3">Neprosin PEP catalytic domain-containing protein</fullName>
    </recommendedName>
</protein>
<dbReference type="InterPro" id="IPR053168">
    <property type="entry name" value="Glutamic_endopeptidase"/>
</dbReference>
<gene>
    <name evidence="4" type="ORF">BRAA05T19415Z</name>
</gene>
<evidence type="ECO:0000313" key="4">
    <source>
        <dbReference type="EMBL" id="VDC69701.1"/>
    </source>
</evidence>
<dbReference type="PANTHER" id="PTHR31589">
    <property type="entry name" value="PROTEIN, PUTATIVE (DUF239)-RELATED-RELATED"/>
    <property type="match status" value="1"/>
</dbReference>
<dbReference type="Gene3D" id="3.90.1320.10">
    <property type="entry name" value="Outer-capsid protein sigma 3, large lobe"/>
    <property type="match status" value="2"/>
</dbReference>
<dbReference type="EMBL" id="LR031570">
    <property type="protein sequence ID" value="VDC69701.1"/>
    <property type="molecule type" value="Genomic_DNA"/>
</dbReference>
<dbReference type="PANTHER" id="PTHR31589:SF224">
    <property type="entry name" value="NEP-INTERACTING PROTEIN (DUF239)"/>
    <property type="match status" value="1"/>
</dbReference>
<dbReference type="Pfam" id="PF14365">
    <property type="entry name" value="Neprosin_AP"/>
    <property type="match status" value="2"/>
</dbReference>
<dbReference type="AlphaFoldDB" id="A0A3P5ZAD3"/>
<accession>A0A3P5ZAD3</accession>
<evidence type="ECO:0000259" key="3">
    <source>
        <dbReference type="PROSITE" id="PS52045"/>
    </source>
</evidence>
<keyword evidence="1" id="KW-1133">Transmembrane helix</keyword>
<dbReference type="InterPro" id="IPR004314">
    <property type="entry name" value="Neprosin"/>
</dbReference>
<dbReference type="InterPro" id="IPR025521">
    <property type="entry name" value="Neprosin_propep"/>
</dbReference>
<keyword evidence="2" id="KW-0732">Signal</keyword>
<feature type="domain" description="Neprosin PEP catalytic" evidence="3">
    <location>
        <begin position="180"/>
        <end position="260"/>
    </location>
</feature>
<evidence type="ECO:0000256" key="2">
    <source>
        <dbReference type="SAM" id="SignalP"/>
    </source>
</evidence>
<feature type="transmembrane region" description="Helical" evidence="1">
    <location>
        <begin position="404"/>
        <end position="429"/>
    </location>
</feature>
<evidence type="ECO:0000256" key="1">
    <source>
        <dbReference type="SAM" id="Phobius"/>
    </source>
</evidence>
<name>A0A3P5ZAD3_BRACM</name>
<feature type="domain" description="Neprosin PEP catalytic" evidence="3">
    <location>
        <begin position="329"/>
        <end position="606"/>
    </location>
</feature>
<proteinExistence type="predicted"/>
<keyword evidence="1" id="KW-0472">Membrane</keyword>
<reference evidence="4" key="1">
    <citation type="submission" date="2018-11" db="EMBL/GenBank/DDBJ databases">
        <authorList>
            <consortium name="Genoscope - CEA"/>
            <person name="William W."/>
        </authorList>
    </citation>
    <scope>NUCLEOTIDE SEQUENCE</scope>
</reference>
<dbReference type="PROSITE" id="PS52045">
    <property type="entry name" value="NEPROSIN_PEP_CD"/>
    <property type="match status" value="2"/>
</dbReference>
<feature type="chain" id="PRO_5018260120" description="Neprosin PEP catalytic domain-containing protein" evidence="2">
    <location>
        <begin position="24"/>
        <end position="606"/>
    </location>
</feature>
<dbReference type="Pfam" id="PF03080">
    <property type="entry name" value="Neprosin"/>
    <property type="match status" value="1"/>
</dbReference>
<sequence length="606" mass="68602">MAANCKRVSFLLALVMTVVVTLCSSFVSGENEVSDLKISTHLKRLNKPPLKSIKVNNFTEISAIIYGLEQSPDGDVIDCVPITDQPALAHPLLINHTVQMSPSFNPESVFSESKVSSRTKNHQPNDITQLWHVNGKCPENTVPIRRTTKQDLYRASSVESFGMKSQKSIPKLKSYDTTGVLPQNGHQHAIMYVEDGVFYGAKAKINVWNPDVEMPNEFSLAQIWVLGGNFNSDLNSIEAGWQVSPQLYGDNHTRLFTYWTMRPSFIPESDSTYINEETKTINQVWHKAGECPDNTVPIRRTKKEDLLRPKSMKRFGRKPHHSIPRTTTFDPTKGHQYAIMGARNGKFYGTEVVINLWKPYVQVPDEFSLAQTWIVSGSGSSLNTIEAGWQVYPELYDDNRPRFFVYWTVSSLFQMIYAYLPTFVIFYFAKLFRDGYRRTGCYNLLCSGFVQTSNRYSVGGAYNIVSRYGGTQYDISILIWKDRKTGNWWLRVGKDIIGYWPGKLFTSLGNGATRVEWGGEIVNLKTGGKHTSTDMGSGHFAYEGYKKASYVRNLKIVDGTNTLREPKSLYYFADKHNCYNVKTGNAGTSWGIHFFYGGPGRNVKCP</sequence>
<keyword evidence="1" id="KW-0812">Transmembrane</keyword>